<dbReference type="Gene3D" id="3.30.160.20">
    <property type="match status" value="1"/>
</dbReference>
<dbReference type="AlphaFoldDB" id="T1KLM8"/>
<evidence type="ECO:0000256" key="10">
    <source>
        <dbReference type="SAM" id="MobiDB-lite"/>
    </source>
</evidence>
<dbReference type="GO" id="GO:0006412">
    <property type="term" value="P:translation"/>
    <property type="evidence" value="ECO:0007669"/>
    <property type="project" value="InterPro"/>
</dbReference>
<dbReference type="Pfam" id="PF21251">
    <property type="entry name" value="Ribosomal_uS5m_N"/>
    <property type="match status" value="1"/>
</dbReference>
<keyword evidence="5 8" id="KW-0687">Ribonucleoprotein</keyword>
<dbReference type="GO" id="GO:0003723">
    <property type="term" value="F:RNA binding"/>
    <property type="evidence" value="ECO:0007669"/>
    <property type="project" value="InterPro"/>
</dbReference>
<dbReference type="InterPro" id="IPR005324">
    <property type="entry name" value="Ribosomal_uS5_C"/>
</dbReference>
<dbReference type="InterPro" id="IPR014721">
    <property type="entry name" value="Ribsml_uS5_D2-typ_fold_subgr"/>
</dbReference>
<dbReference type="EMBL" id="CAEY01000211">
    <property type="status" value="NOT_ANNOTATED_CDS"/>
    <property type="molecule type" value="Genomic_DNA"/>
</dbReference>
<evidence type="ECO:0000256" key="1">
    <source>
        <dbReference type="ARBA" id="ARBA00004173"/>
    </source>
</evidence>
<dbReference type="Pfam" id="PF00333">
    <property type="entry name" value="Ribosomal_S5"/>
    <property type="match status" value="1"/>
</dbReference>
<sequence length="437" mass="49559">MSFRLIKCLNYAATNVSKSVLIREPQFIWSQSIGGVNFNQARWSTSFFTRLNAQQIWKGVTSVSNAGKKRGRGKGAGKSRAKDLNKGQQIGVGPLSIIWPGLNSHVIKGRETVEIKEAPQQDNSFEQNLTEIRNQLDTYVKVRVNPLSRGWSGGSPRGTWTRGKDIYPDKEALHDFVCTIIESKLKMTPRAGKGKVPNLRNLAIIGNQNGIVGLGKANADNMRDSITLSYADASRNCIAVPICDGHTIFHDFHARFFCNKIYAFKMPPGYGLVCHRVIRDLCIAVGIKDIFVKSEGNQENYLNIARAFISGLFNQRNFQEMANEKKLHLVEFREENGFYPKVLASPSDGKVRKLEEVEKDEYTDFHMYINNGKVMSTQQKKYPDYIRTLGYGKHLIKYHYHRSRQLVRAQLRAKYGAVESFLTIREKEERAKRATAS</sequence>
<feature type="domain" description="S5 DRBM" evidence="11">
    <location>
        <begin position="194"/>
        <end position="240"/>
    </location>
</feature>
<evidence type="ECO:0000256" key="5">
    <source>
        <dbReference type="ARBA" id="ARBA00023274"/>
    </source>
</evidence>
<comment type="subcellular location">
    <subcellularLocation>
        <location evidence="1">Mitochondrion</location>
    </subcellularLocation>
</comment>
<proteinExistence type="inferred from homology"/>
<evidence type="ECO:0000256" key="8">
    <source>
        <dbReference type="PROSITE-ProRule" id="PRU00268"/>
    </source>
</evidence>
<evidence type="ECO:0000313" key="12">
    <source>
        <dbReference type="EnsemblMetazoa" id="tetur14g03000.1"/>
    </source>
</evidence>
<dbReference type="OMA" id="LICHRAI"/>
<protein>
    <recommendedName>
        <fullName evidence="6">Small ribosomal subunit protein uS5m</fullName>
    </recommendedName>
    <alternativeName>
        <fullName evidence="7">28S ribosomal protein S5, mitochondrial</fullName>
    </alternativeName>
</protein>
<dbReference type="Gene3D" id="3.30.230.10">
    <property type="match status" value="1"/>
</dbReference>
<dbReference type="PANTHER" id="PTHR48277:SF1">
    <property type="entry name" value="MITOCHONDRIAL RIBOSOMAL PROTEIN S5"/>
    <property type="match status" value="1"/>
</dbReference>
<organism evidence="12 13">
    <name type="scientific">Tetranychus urticae</name>
    <name type="common">Two-spotted spider mite</name>
    <dbReference type="NCBI Taxonomy" id="32264"/>
    <lineage>
        <taxon>Eukaryota</taxon>
        <taxon>Metazoa</taxon>
        <taxon>Ecdysozoa</taxon>
        <taxon>Arthropoda</taxon>
        <taxon>Chelicerata</taxon>
        <taxon>Arachnida</taxon>
        <taxon>Acari</taxon>
        <taxon>Acariformes</taxon>
        <taxon>Trombidiformes</taxon>
        <taxon>Prostigmata</taxon>
        <taxon>Eleutherengona</taxon>
        <taxon>Raphignathae</taxon>
        <taxon>Tetranychoidea</taxon>
        <taxon>Tetranychidae</taxon>
        <taxon>Tetranychus</taxon>
    </lineage>
</organism>
<keyword evidence="13" id="KW-1185">Reference proteome</keyword>
<evidence type="ECO:0000256" key="6">
    <source>
        <dbReference type="ARBA" id="ARBA00039335"/>
    </source>
</evidence>
<dbReference type="GO" id="GO:0003735">
    <property type="term" value="F:structural constituent of ribosome"/>
    <property type="evidence" value="ECO:0007669"/>
    <property type="project" value="UniProtKB-UniRule"/>
</dbReference>
<evidence type="ECO:0000256" key="7">
    <source>
        <dbReference type="ARBA" id="ARBA00041606"/>
    </source>
</evidence>
<reference evidence="12" key="2">
    <citation type="submission" date="2015-06" db="UniProtKB">
        <authorList>
            <consortium name="EnsemblMetazoa"/>
        </authorList>
    </citation>
    <scope>IDENTIFICATION</scope>
</reference>
<dbReference type="GO" id="GO:0005739">
    <property type="term" value="C:mitochondrion"/>
    <property type="evidence" value="ECO:0007669"/>
    <property type="project" value="UniProtKB-SubCell"/>
</dbReference>
<dbReference type="PROSITE" id="PS50881">
    <property type="entry name" value="S5_DSRBD"/>
    <property type="match status" value="1"/>
</dbReference>
<dbReference type="InterPro" id="IPR020568">
    <property type="entry name" value="Ribosomal_Su5_D2-typ_SF"/>
</dbReference>
<evidence type="ECO:0000259" key="11">
    <source>
        <dbReference type="PROSITE" id="PS50881"/>
    </source>
</evidence>
<evidence type="ECO:0000256" key="2">
    <source>
        <dbReference type="ARBA" id="ARBA00008945"/>
    </source>
</evidence>
<dbReference type="SUPFAM" id="SSF54211">
    <property type="entry name" value="Ribosomal protein S5 domain 2-like"/>
    <property type="match status" value="1"/>
</dbReference>
<reference evidence="13" key="1">
    <citation type="submission" date="2011-08" db="EMBL/GenBank/DDBJ databases">
        <authorList>
            <person name="Rombauts S."/>
        </authorList>
    </citation>
    <scope>NUCLEOTIDE SEQUENCE</scope>
    <source>
        <strain evidence="13">London</strain>
    </source>
</reference>
<dbReference type="FunFam" id="3.30.230.10:FF:000002">
    <property type="entry name" value="30S ribosomal protein S5"/>
    <property type="match status" value="1"/>
</dbReference>
<dbReference type="KEGG" id="tut:107365101"/>
<keyword evidence="4" id="KW-0496">Mitochondrion</keyword>
<evidence type="ECO:0000256" key="4">
    <source>
        <dbReference type="ARBA" id="ARBA00023128"/>
    </source>
</evidence>
<dbReference type="Proteomes" id="UP000015104">
    <property type="component" value="Unassembled WGS sequence"/>
</dbReference>
<evidence type="ECO:0000256" key="9">
    <source>
        <dbReference type="RuleBase" id="RU003823"/>
    </source>
</evidence>
<dbReference type="SUPFAM" id="SSF54768">
    <property type="entry name" value="dsRNA-binding domain-like"/>
    <property type="match status" value="1"/>
</dbReference>
<dbReference type="InterPro" id="IPR048584">
    <property type="entry name" value="Ribosomal_uS5m_N"/>
</dbReference>
<dbReference type="HOGENOM" id="CLU_050434_1_0_1"/>
<accession>T1KLM8</accession>
<dbReference type="EnsemblMetazoa" id="tetur14g03000.1">
    <property type="protein sequence ID" value="tetur14g03000.1"/>
    <property type="gene ID" value="tetur14g03000"/>
</dbReference>
<feature type="region of interest" description="Disordered" evidence="10">
    <location>
        <begin position="64"/>
        <end position="83"/>
    </location>
</feature>
<dbReference type="STRING" id="32264.T1KLM8"/>
<name>T1KLM8_TETUR</name>
<evidence type="ECO:0000313" key="13">
    <source>
        <dbReference type="Proteomes" id="UP000015104"/>
    </source>
</evidence>
<gene>
    <name evidence="12" type="primary">107365101</name>
</gene>
<dbReference type="InterPro" id="IPR000851">
    <property type="entry name" value="Ribosomal_uS5"/>
</dbReference>
<dbReference type="GO" id="GO:0005840">
    <property type="term" value="C:ribosome"/>
    <property type="evidence" value="ECO:0007669"/>
    <property type="project" value="UniProtKB-KW"/>
</dbReference>
<dbReference type="PANTHER" id="PTHR48277">
    <property type="entry name" value="MITOCHONDRIAL RIBOSOMAL PROTEIN S5"/>
    <property type="match status" value="1"/>
</dbReference>
<dbReference type="GO" id="GO:1990904">
    <property type="term" value="C:ribonucleoprotein complex"/>
    <property type="evidence" value="ECO:0007669"/>
    <property type="project" value="UniProtKB-UniRule"/>
</dbReference>
<feature type="compositionally biased region" description="Basic residues" evidence="10">
    <location>
        <begin position="67"/>
        <end position="79"/>
    </location>
</feature>
<evidence type="ECO:0000256" key="3">
    <source>
        <dbReference type="ARBA" id="ARBA00022980"/>
    </source>
</evidence>
<comment type="similarity">
    <text evidence="2 9">Belongs to the universal ribosomal protein uS5 family.</text>
</comment>
<keyword evidence="3 8" id="KW-0689">Ribosomal protein</keyword>
<dbReference type="Pfam" id="PF03719">
    <property type="entry name" value="Ribosomal_S5_C"/>
    <property type="match status" value="1"/>
</dbReference>
<dbReference type="OrthoDB" id="309483at2759"/>
<dbReference type="InterPro" id="IPR013810">
    <property type="entry name" value="Ribosomal_uS5_N"/>
</dbReference>
<dbReference type="eggNOG" id="KOG2646">
    <property type="taxonomic scope" value="Eukaryota"/>
</dbReference>